<accession>A0ABP6N7U4</accession>
<gene>
    <name evidence="1" type="ORF">GCM10010466_32510</name>
</gene>
<evidence type="ECO:0000313" key="2">
    <source>
        <dbReference type="Proteomes" id="UP001500320"/>
    </source>
</evidence>
<dbReference type="Gene3D" id="3.80.10.10">
    <property type="entry name" value="Ribonuclease Inhibitor"/>
    <property type="match status" value="1"/>
</dbReference>
<dbReference type="EMBL" id="BAAAUT010000024">
    <property type="protein sequence ID" value="GAA3138907.1"/>
    <property type="molecule type" value="Genomic_DNA"/>
</dbReference>
<dbReference type="InterPro" id="IPR032675">
    <property type="entry name" value="LRR_dom_sf"/>
</dbReference>
<dbReference type="RefSeq" id="WP_344860277.1">
    <property type="nucleotide sequence ID" value="NZ_BAAAUT010000024.1"/>
</dbReference>
<dbReference type="InterPro" id="IPR047722">
    <property type="entry name" value="STM4015-like"/>
</dbReference>
<dbReference type="NCBIfam" id="NF038076">
    <property type="entry name" value="fam_STM4015"/>
    <property type="match status" value="1"/>
</dbReference>
<reference evidence="2" key="1">
    <citation type="journal article" date="2019" name="Int. J. Syst. Evol. Microbiol.">
        <title>The Global Catalogue of Microorganisms (GCM) 10K type strain sequencing project: providing services to taxonomists for standard genome sequencing and annotation.</title>
        <authorList>
            <consortium name="The Broad Institute Genomics Platform"/>
            <consortium name="The Broad Institute Genome Sequencing Center for Infectious Disease"/>
            <person name="Wu L."/>
            <person name="Ma J."/>
        </authorList>
    </citation>
    <scope>NUCLEOTIDE SEQUENCE [LARGE SCALE GENOMIC DNA]</scope>
    <source>
        <strain evidence="2">JCM 9373</strain>
    </source>
</reference>
<sequence length="322" mass="34919">MNIFDGVDGVFPPDLESHRSGYAGLPLGEAYGPGTEQPPPGEAAWVVRGYGYGYGPDGRFESRFAHFTEHVDTTRVRALVVGEWEDAYEKSADHVVAALAGKAAAFPELRALFLGDMPSERCEISWIRQADVTPLLEAFPRLERLEVRGGSGLRLRPVRHEALKVLRFESGGLPAEVVRAVGASEFPALEHLELWLGVSDYGGDATVADLEGVLSGERLPALRRLGLQDSEIQDEIAAAVAAAPVVARLEALALSMGTLTDEGAEALLSGQPLTHLALLDLHHHYLSDAMAERIRRALPGVTVDLSEKEEPDEEWRYVAVAE</sequence>
<proteinExistence type="predicted"/>
<keyword evidence="2" id="KW-1185">Reference proteome</keyword>
<evidence type="ECO:0000313" key="1">
    <source>
        <dbReference type="EMBL" id="GAA3138907.1"/>
    </source>
</evidence>
<organism evidence="1 2">
    <name type="scientific">Planomonospora alba</name>
    <dbReference type="NCBI Taxonomy" id="161354"/>
    <lineage>
        <taxon>Bacteria</taxon>
        <taxon>Bacillati</taxon>
        <taxon>Actinomycetota</taxon>
        <taxon>Actinomycetes</taxon>
        <taxon>Streptosporangiales</taxon>
        <taxon>Streptosporangiaceae</taxon>
        <taxon>Planomonospora</taxon>
    </lineage>
</organism>
<dbReference type="Proteomes" id="UP001500320">
    <property type="component" value="Unassembled WGS sequence"/>
</dbReference>
<comment type="caution">
    <text evidence="1">The sequence shown here is derived from an EMBL/GenBank/DDBJ whole genome shotgun (WGS) entry which is preliminary data.</text>
</comment>
<protein>
    <submittedName>
        <fullName evidence="1">STM4015 family protein</fullName>
    </submittedName>
</protein>
<dbReference type="SUPFAM" id="SSF52047">
    <property type="entry name" value="RNI-like"/>
    <property type="match status" value="1"/>
</dbReference>
<name>A0ABP6N7U4_9ACTN</name>